<proteinExistence type="predicted"/>
<name>G3H5T5_CRIGR</name>
<evidence type="ECO:0000256" key="1">
    <source>
        <dbReference type="SAM" id="MobiDB-lite"/>
    </source>
</evidence>
<feature type="compositionally biased region" description="Polar residues" evidence="1">
    <location>
        <begin position="77"/>
        <end position="90"/>
    </location>
</feature>
<reference evidence="3" key="1">
    <citation type="journal article" date="2011" name="Nat. Biotechnol.">
        <title>The genomic sequence of the Chinese hamster ovary (CHO)-K1 cell line.</title>
        <authorList>
            <person name="Xu X."/>
            <person name="Nagarajan H."/>
            <person name="Lewis N.E."/>
            <person name="Pan S."/>
            <person name="Cai Z."/>
            <person name="Liu X."/>
            <person name="Chen W."/>
            <person name="Xie M."/>
            <person name="Wang W."/>
            <person name="Hammond S."/>
            <person name="Andersen M.R."/>
            <person name="Neff N."/>
            <person name="Passarelli B."/>
            <person name="Koh W."/>
            <person name="Fan H.C."/>
            <person name="Wang J."/>
            <person name="Gui Y."/>
            <person name="Lee K.H."/>
            <person name="Betenbaugh M.J."/>
            <person name="Quake S.R."/>
            <person name="Famili I."/>
            <person name="Palsson B.O."/>
            <person name="Wang J."/>
        </authorList>
    </citation>
    <scope>NUCLEOTIDE SEQUENCE [LARGE SCALE GENOMIC DNA]</scope>
    <source>
        <strain evidence="3">CHO K1 cell line</strain>
    </source>
</reference>
<evidence type="ECO:0000313" key="2">
    <source>
        <dbReference type="EMBL" id="EGW05253.1"/>
    </source>
</evidence>
<feature type="region of interest" description="Disordered" evidence="1">
    <location>
        <begin position="56"/>
        <end position="90"/>
    </location>
</feature>
<dbReference type="AlphaFoldDB" id="G3H5T5"/>
<dbReference type="InParanoid" id="G3H5T5"/>
<evidence type="ECO:0000313" key="3">
    <source>
        <dbReference type="Proteomes" id="UP000001075"/>
    </source>
</evidence>
<dbReference type="Proteomes" id="UP000001075">
    <property type="component" value="Unassembled WGS sequence"/>
</dbReference>
<gene>
    <name evidence="2" type="ORF">I79_005676</name>
</gene>
<sequence>MPLPKQNLCTVPSPGCNQPLGLDGPELLAYSSQAPLNLPRSWKTLDTPAIRVMSLPVTDKQGAPPCPHKETGKRPASHNQNAPGTATKTAACQDGNITTEAFCWDSIQYGR</sequence>
<protein>
    <submittedName>
        <fullName evidence="2">Uncharacterized protein</fullName>
    </submittedName>
</protein>
<accession>G3H5T5</accession>
<dbReference type="EMBL" id="JH000166">
    <property type="protein sequence ID" value="EGW05253.1"/>
    <property type="molecule type" value="Genomic_DNA"/>
</dbReference>
<organism evidence="2 3">
    <name type="scientific">Cricetulus griseus</name>
    <name type="common">Chinese hamster</name>
    <name type="synonym">Cricetulus barabensis griseus</name>
    <dbReference type="NCBI Taxonomy" id="10029"/>
    <lineage>
        <taxon>Eukaryota</taxon>
        <taxon>Metazoa</taxon>
        <taxon>Chordata</taxon>
        <taxon>Craniata</taxon>
        <taxon>Vertebrata</taxon>
        <taxon>Euteleostomi</taxon>
        <taxon>Mammalia</taxon>
        <taxon>Eutheria</taxon>
        <taxon>Euarchontoglires</taxon>
        <taxon>Glires</taxon>
        <taxon>Rodentia</taxon>
        <taxon>Myomorpha</taxon>
        <taxon>Muroidea</taxon>
        <taxon>Cricetidae</taxon>
        <taxon>Cricetinae</taxon>
        <taxon>Cricetulus</taxon>
    </lineage>
</organism>